<name>A0A6V7D9G9_9XANT</name>
<dbReference type="InterPro" id="IPR017871">
    <property type="entry name" value="ABC_transporter-like_CS"/>
</dbReference>
<keyword evidence="2" id="KW-0813">Transport</keyword>
<feature type="transmembrane region" description="Helical" evidence="10">
    <location>
        <begin position="178"/>
        <end position="196"/>
    </location>
</feature>
<dbReference type="InterPro" id="IPR039421">
    <property type="entry name" value="Type_1_exporter"/>
</dbReference>
<evidence type="ECO:0000256" key="10">
    <source>
        <dbReference type="SAM" id="Phobius"/>
    </source>
</evidence>
<dbReference type="EMBL" id="LR828261">
    <property type="protein sequence ID" value="CAD0330586.1"/>
    <property type="molecule type" value="Genomic_DNA"/>
</dbReference>
<protein>
    <submittedName>
        <fullName evidence="13">Vitamin B12 import ATP-binding protein BtuD</fullName>
    </submittedName>
</protein>
<keyword evidence="3" id="KW-1003">Cell membrane</keyword>
<evidence type="ECO:0000256" key="1">
    <source>
        <dbReference type="ARBA" id="ARBA00004651"/>
    </source>
</evidence>
<keyword evidence="8 10" id="KW-0472">Membrane</keyword>
<dbReference type="SMART" id="SM00382">
    <property type="entry name" value="AAA"/>
    <property type="match status" value="1"/>
</dbReference>
<dbReference type="InterPro" id="IPR027417">
    <property type="entry name" value="P-loop_NTPase"/>
</dbReference>
<dbReference type="Pfam" id="PF00005">
    <property type="entry name" value="ABC_tran"/>
    <property type="match status" value="1"/>
</dbReference>
<comment type="subcellular location">
    <subcellularLocation>
        <location evidence="1">Cell membrane</location>
        <topology evidence="1">Multi-pass membrane protein</topology>
    </subcellularLocation>
</comment>
<feature type="transmembrane region" description="Helical" evidence="10">
    <location>
        <begin position="287"/>
        <end position="310"/>
    </location>
</feature>
<evidence type="ECO:0000256" key="7">
    <source>
        <dbReference type="ARBA" id="ARBA00022989"/>
    </source>
</evidence>
<evidence type="ECO:0000259" key="12">
    <source>
        <dbReference type="PROSITE" id="PS50929"/>
    </source>
</evidence>
<dbReference type="Gene3D" id="3.40.50.300">
    <property type="entry name" value="P-loop containing nucleotide triphosphate hydrolases"/>
    <property type="match status" value="1"/>
</dbReference>
<feature type="transmembrane region" description="Helical" evidence="10">
    <location>
        <begin position="63"/>
        <end position="84"/>
    </location>
</feature>
<evidence type="ECO:0000256" key="9">
    <source>
        <dbReference type="SAM" id="MobiDB-lite"/>
    </source>
</evidence>
<evidence type="ECO:0000256" key="3">
    <source>
        <dbReference type="ARBA" id="ARBA00022475"/>
    </source>
</evidence>
<dbReference type="GO" id="GO:0005886">
    <property type="term" value="C:plasma membrane"/>
    <property type="evidence" value="ECO:0007669"/>
    <property type="project" value="UniProtKB-SubCell"/>
</dbReference>
<dbReference type="GO" id="GO:0140359">
    <property type="term" value="F:ABC-type transporter activity"/>
    <property type="evidence" value="ECO:0007669"/>
    <property type="project" value="InterPro"/>
</dbReference>
<dbReference type="InterPro" id="IPR003439">
    <property type="entry name" value="ABC_transporter-like_ATP-bd"/>
</dbReference>
<evidence type="ECO:0000256" key="6">
    <source>
        <dbReference type="ARBA" id="ARBA00022840"/>
    </source>
</evidence>
<dbReference type="SUPFAM" id="SSF90123">
    <property type="entry name" value="ABC transporter transmembrane region"/>
    <property type="match status" value="1"/>
</dbReference>
<dbReference type="SUPFAM" id="SSF52540">
    <property type="entry name" value="P-loop containing nucleoside triphosphate hydrolases"/>
    <property type="match status" value="1"/>
</dbReference>
<feature type="compositionally biased region" description="Low complexity" evidence="9">
    <location>
        <begin position="31"/>
        <end position="41"/>
    </location>
</feature>
<dbReference type="InterPro" id="IPR036640">
    <property type="entry name" value="ABC1_TM_sf"/>
</dbReference>
<feature type="region of interest" description="Disordered" evidence="9">
    <location>
        <begin position="22"/>
        <end position="48"/>
    </location>
</feature>
<feature type="transmembrane region" description="Helical" evidence="10">
    <location>
        <begin position="202"/>
        <end position="219"/>
    </location>
</feature>
<keyword evidence="5" id="KW-0547">Nucleotide-binding</keyword>
<dbReference type="EMBL" id="LR828261">
    <property type="protein sequence ID" value="CAD0330578.1"/>
    <property type="molecule type" value="Genomic_DNA"/>
</dbReference>
<feature type="transmembrane region" description="Helical" evidence="10">
    <location>
        <begin position="96"/>
        <end position="114"/>
    </location>
</feature>
<evidence type="ECO:0000256" key="5">
    <source>
        <dbReference type="ARBA" id="ARBA00022741"/>
    </source>
</evidence>
<evidence type="ECO:0000256" key="8">
    <source>
        <dbReference type="ARBA" id="ARBA00023136"/>
    </source>
</evidence>
<evidence type="ECO:0000313" key="13">
    <source>
        <dbReference type="EMBL" id="CAD0330578.1"/>
    </source>
</evidence>
<feature type="domain" description="ABC transporter" evidence="11">
    <location>
        <begin position="377"/>
        <end position="623"/>
    </location>
</feature>
<dbReference type="InterPro" id="IPR011527">
    <property type="entry name" value="ABC1_TM_dom"/>
</dbReference>
<proteinExistence type="predicted"/>
<dbReference type="PANTHER" id="PTHR24221:SF654">
    <property type="entry name" value="ATP-BINDING CASSETTE SUB-FAMILY B MEMBER 6"/>
    <property type="match status" value="1"/>
</dbReference>
<dbReference type="PANTHER" id="PTHR24221">
    <property type="entry name" value="ATP-BINDING CASSETTE SUB-FAMILY B"/>
    <property type="match status" value="1"/>
</dbReference>
<gene>
    <name evidence="13" type="primary">btuD_3</name>
    <name evidence="13" type="ORF">CFBP2533_21560</name>
</gene>
<reference evidence="13" key="1">
    <citation type="submission" date="2020-07" db="EMBL/GenBank/DDBJ databases">
        <authorList>
            <person name="Pothier F. J."/>
        </authorList>
    </citation>
    <scope>NUCLEOTIDE SEQUENCE</scope>
    <source>
        <strain evidence="13">CFBP 2533</strain>
    </source>
</reference>
<organism evidence="13">
    <name type="scientific">Xanthomonas hortorum pv. pelargonii</name>
    <dbReference type="NCBI Taxonomy" id="453602"/>
    <lineage>
        <taxon>Bacteria</taxon>
        <taxon>Pseudomonadati</taxon>
        <taxon>Pseudomonadota</taxon>
        <taxon>Gammaproteobacteria</taxon>
        <taxon>Lysobacterales</taxon>
        <taxon>Lysobacteraceae</taxon>
        <taxon>Xanthomonas</taxon>
    </lineage>
</organism>
<accession>A0A6V7D9G9</accession>
<dbReference type="GO" id="GO:0016887">
    <property type="term" value="F:ATP hydrolysis activity"/>
    <property type="evidence" value="ECO:0007669"/>
    <property type="project" value="InterPro"/>
</dbReference>
<keyword evidence="4 10" id="KW-0812">Transmembrane</keyword>
<dbReference type="InterPro" id="IPR003593">
    <property type="entry name" value="AAA+_ATPase"/>
</dbReference>
<dbReference type="PROSITE" id="PS00211">
    <property type="entry name" value="ABC_TRANSPORTER_1"/>
    <property type="match status" value="1"/>
</dbReference>
<dbReference type="Gene3D" id="1.20.1560.10">
    <property type="entry name" value="ABC transporter type 1, transmembrane domain"/>
    <property type="match status" value="1"/>
</dbReference>
<dbReference type="AlphaFoldDB" id="A0A6V7D9G9"/>
<keyword evidence="6 13" id="KW-0067">ATP-binding</keyword>
<dbReference type="FunFam" id="3.40.50.300:FF:000221">
    <property type="entry name" value="Multidrug ABC transporter ATP-binding protein"/>
    <property type="match status" value="1"/>
</dbReference>
<dbReference type="GO" id="GO:0005524">
    <property type="term" value="F:ATP binding"/>
    <property type="evidence" value="ECO:0007669"/>
    <property type="project" value="UniProtKB-KW"/>
</dbReference>
<dbReference type="PROSITE" id="PS50929">
    <property type="entry name" value="ABC_TM1F"/>
    <property type="match status" value="1"/>
</dbReference>
<evidence type="ECO:0000256" key="4">
    <source>
        <dbReference type="ARBA" id="ARBA00022692"/>
    </source>
</evidence>
<sequence>MSARPRVAARWVSVSGMISRVATRQGNTDGPTSAAAPPTRARAQRGEPHAWQIMQPVRGQIRLAMCLAATAALLNLGSLLALALAVRQLAEASGRWPVAPLLAAAACLVGGYGMRLSGFNQSHAAAFRLEALLRQQLAQHLTRVPLGEIQRWGAAALSKVLQDDVKALHVFVADSTPLYARAFVMPVCTGLALLWLDWRLALTTAAPLALGFGVLALAMRGGAEMGRRYNQAREQVSAAVIEFVQAMPVVRSFDTGQSTFGRYRQALDGYLDVLTRWYRQAGFSARVSFAVLNPLPTLLVLLWLGGWLLLRGQLAFGIWVGALLLSAGMAEAMMPMMMLRQMVEKAQLSAARIQDVLALPVQPVPAACASVPADAGVVFDNVSFGYAQQTGSADGADEPPQERALSGVSFRVEPGTVTALVGPSGAGKTTVARLIPRFWDVLEGQVSIGGVDVRALPTEMLMAQVGFVFQDTFLFADTVADNIRLGVPDADMRAVIEAATAAQAHAFIQALPKDYDTPVGERGAALSGGQRQRIAVARAILQNRPILVLDEPTAFADPENELALLTALAALMRGKTVIIVAHRLATVRDVDQILVFERGRLVESGQHAALAAGGGVYARLWEHHAQARRWALRGTDAAGQPADRAPQVVP</sequence>
<dbReference type="PROSITE" id="PS50893">
    <property type="entry name" value="ABC_TRANSPORTER_2"/>
    <property type="match status" value="1"/>
</dbReference>
<feature type="transmembrane region" description="Helical" evidence="10">
    <location>
        <begin position="316"/>
        <end position="339"/>
    </location>
</feature>
<dbReference type="Pfam" id="PF00664">
    <property type="entry name" value="ABC_membrane"/>
    <property type="match status" value="1"/>
</dbReference>
<feature type="domain" description="ABC transmembrane type-1" evidence="12">
    <location>
        <begin position="63"/>
        <end position="345"/>
    </location>
</feature>
<evidence type="ECO:0000259" key="11">
    <source>
        <dbReference type="PROSITE" id="PS50893"/>
    </source>
</evidence>
<evidence type="ECO:0000256" key="2">
    <source>
        <dbReference type="ARBA" id="ARBA00022448"/>
    </source>
</evidence>
<keyword evidence="7 10" id="KW-1133">Transmembrane helix</keyword>